<evidence type="ECO:0000256" key="7">
    <source>
        <dbReference type="SAM" id="Phobius"/>
    </source>
</evidence>
<dbReference type="InterPro" id="IPR051689">
    <property type="entry name" value="Sterol_desaturase/TMEM195"/>
</dbReference>
<feature type="transmembrane region" description="Helical" evidence="7">
    <location>
        <begin position="47"/>
        <end position="68"/>
    </location>
</feature>
<dbReference type="GO" id="GO:0050479">
    <property type="term" value="F:glyceryl-ether monooxygenase activity"/>
    <property type="evidence" value="ECO:0007669"/>
    <property type="project" value="TreeGrafter"/>
</dbReference>
<dbReference type="PANTHER" id="PTHR21624">
    <property type="entry name" value="STEROL DESATURASE-RELATED PROTEIN"/>
    <property type="match status" value="1"/>
</dbReference>
<keyword evidence="2 7" id="KW-0812">Transmembrane</keyword>
<dbReference type="GO" id="GO:0006643">
    <property type="term" value="P:membrane lipid metabolic process"/>
    <property type="evidence" value="ECO:0007669"/>
    <property type="project" value="TreeGrafter"/>
</dbReference>
<evidence type="ECO:0000256" key="4">
    <source>
        <dbReference type="ARBA" id="ARBA00023002"/>
    </source>
</evidence>
<dbReference type="GO" id="GO:0016020">
    <property type="term" value="C:membrane"/>
    <property type="evidence" value="ECO:0007669"/>
    <property type="project" value="GOC"/>
</dbReference>
<evidence type="ECO:0000256" key="2">
    <source>
        <dbReference type="ARBA" id="ARBA00022692"/>
    </source>
</evidence>
<evidence type="ECO:0000259" key="8">
    <source>
        <dbReference type="Pfam" id="PF04116"/>
    </source>
</evidence>
<evidence type="ECO:0000313" key="10">
    <source>
        <dbReference type="Proteomes" id="UP000537718"/>
    </source>
</evidence>
<name>A0A7W8YUK6_9SPHI</name>
<evidence type="ECO:0000256" key="6">
    <source>
        <dbReference type="ARBA" id="ARBA00023136"/>
    </source>
</evidence>
<evidence type="ECO:0000256" key="5">
    <source>
        <dbReference type="ARBA" id="ARBA00023098"/>
    </source>
</evidence>
<feature type="domain" description="Fatty acid hydroxylase" evidence="8">
    <location>
        <begin position="84"/>
        <end position="218"/>
    </location>
</feature>
<feature type="transmembrane region" description="Helical" evidence="7">
    <location>
        <begin position="80"/>
        <end position="98"/>
    </location>
</feature>
<accession>A0A7W8YUK6</accession>
<dbReference type="AlphaFoldDB" id="A0A7W8YUK6"/>
<proteinExistence type="predicted"/>
<evidence type="ECO:0000313" key="9">
    <source>
        <dbReference type="EMBL" id="MBB5621932.1"/>
    </source>
</evidence>
<evidence type="ECO:0000256" key="1">
    <source>
        <dbReference type="ARBA" id="ARBA00004127"/>
    </source>
</evidence>
<dbReference type="GO" id="GO:0008610">
    <property type="term" value="P:lipid biosynthetic process"/>
    <property type="evidence" value="ECO:0007669"/>
    <property type="project" value="InterPro"/>
</dbReference>
<dbReference type="GO" id="GO:0005506">
    <property type="term" value="F:iron ion binding"/>
    <property type="evidence" value="ECO:0007669"/>
    <property type="project" value="InterPro"/>
</dbReference>
<keyword evidence="3 7" id="KW-1133">Transmembrane helix</keyword>
<dbReference type="PANTHER" id="PTHR21624:SF1">
    <property type="entry name" value="ALKYLGLYCEROL MONOOXYGENASE"/>
    <property type="match status" value="1"/>
</dbReference>
<reference evidence="9 10" key="1">
    <citation type="submission" date="2020-08" db="EMBL/GenBank/DDBJ databases">
        <title>Genomic Encyclopedia of Type Strains, Phase IV (KMG-V): Genome sequencing to study the core and pangenomes of soil and plant-associated prokaryotes.</title>
        <authorList>
            <person name="Whitman W."/>
        </authorList>
    </citation>
    <scope>NUCLEOTIDE SEQUENCE [LARGE SCALE GENOMIC DNA]</scope>
    <source>
        <strain evidence="9 10">MP7CTX6</strain>
    </source>
</reference>
<keyword evidence="4" id="KW-0560">Oxidoreductase</keyword>
<dbReference type="Proteomes" id="UP000537718">
    <property type="component" value="Unassembled WGS sequence"/>
</dbReference>
<feature type="transmembrane region" description="Helical" evidence="7">
    <location>
        <begin position="138"/>
        <end position="160"/>
    </location>
</feature>
<organism evidence="9 10">
    <name type="scientific">Pedobacter cryoconitis</name>
    <dbReference type="NCBI Taxonomy" id="188932"/>
    <lineage>
        <taxon>Bacteria</taxon>
        <taxon>Pseudomonadati</taxon>
        <taxon>Bacteroidota</taxon>
        <taxon>Sphingobacteriia</taxon>
        <taxon>Sphingobacteriales</taxon>
        <taxon>Sphingobacteriaceae</taxon>
        <taxon>Pedobacter</taxon>
    </lineage>
</organism>
<comment type="caution">
    <text evidence="9">The sequence shown here is derived from an EMBL/GenBank/DDBJ whole genome shotgun (WGS) entry which is preliminary data.</text>
</comment>
<gene>
    <name evidence="9" type="ORF">HDE69_002995</name>
</gene>
<comment type="subcellular location">
    <subcellularLocation>
        <location evidence="1">Endomembrane system</location>
        <topology evidence="1">Multi-pass membrane protein</topology>
    </subcellularLocation>
</comment>
<sequence>MLNDPRNITLSLLFGLLIVISIVEMYISYMHDRKLYAKRDTWTNVYLMGLAFLINISTKTATFFLLNYCYQFRLFEIKNIFVYWVVLVLAQDLLYWVLHTSGHYIRFFWAMHVTHHSSPLFNLTTGFRSTVFEPLYRVFFYLPLAFMGFSAIDILFAYLVTQLYGNMVHTQAVGKLHPILEYFLVTPSHHRVHHASNIRYLDKNMGMVLIIWDRMFGTFQEELPEDKVVYGLTHQPEDTGPVNIVFHEFKAMTADVKRAPGFKNKLGYVFNPPGWSHDGSTQVAKVMQQELKEAEQREKLPIQQH</sequence>
<evidence type="ECO:0000256" key="3">
    <source>
        <dbReference type="ARBA" id="ARBA00022989"/>
    </source>
</evidence>
<keyword evidence="6 7" id="KW-0472">Membrane</keyword>
<dbReference type="RefSeq" id="WP_183867861.1">
    <property type="nucleotide sequence ID" value="NZ_JACHCF010000006.1"/>
</dbReference>
<dbReference type="GO" id="GO:0012505">
    <property type="term" value="C:endomembrane system"/>
    <property type="evidence" value="ECO:0007669"/>
    <property type="project" value="UniProtKB-SubCell"/>
</dbReference>
<dbReference type="EMBL" id="JACHCF010000006">
    <property type="protein sequence ID" value="MBB5621932.1"/>
    <property type="molecule type" value="Genomic_DNA"/>
</dbReference>
<dbReference type="InterPro" id="IPR006694">
    <property type="entry name" value="Fatty_acid_hydroxylase"/>
</dbReference>
<feature type="transmembrane region" description="Helical" evidence="7">
    <location>
        <begin position="7"/>
        <end position="27"/>
    </location>
</feature>
<protein>
    <submittedName>
        <fullName evidence="9">Sterol desaturase/sphingolipid hydroxylase (Fatty acid hydroxylase superfamily)</fullName>
    </submittedName>
</protein>
<dbReference type="Pfam" id="PF04116">
    <property type="entry name" value="FA_hydroxylase"/>
    <property type="match status" value="1"/>
</dbReference>
<keyword evidence="5" id="KW-0443">Lipid metabolism</keyword>